<proteinExistence type="predicted"/>
<evidence type="ECO:0000256" key="1">
    <source>
        <dbReference type="SAM" id="MobiDB-lite"/>
    </source>
</evidence>
<name>A0A644U595_9ZZZZ</name>
<gene>
    <name evidence="2" type="ORF">SDC9_19902</name>
</gene>
<organism evidence="2">
    <name type="scientific">bioreactor metagenome</name>
    <dbReference type="NCBI Taxonomy" id="1076179"/>
    <lineage>
        <taxon>unclassified sequences</taxon>
        <taxon>metagenomes</taxon>
        <taxon>ecological metagenomes</taxon>
    </lineage>
</organism>
<feature type="region of interest" description="Disordered" evidence="1">
    <location>
        <begin position="156"/>
        <end position="196"/>
    </location>
</feature>
<sequence length="448" mass="48301">MPGLEPEFRAAVVDEVVFGIQPAVDQLRVAVGLGGGGAEAALGHRQEGGQEGRAHGLGEGEIRVPVAAVQIVIEDAADAAGAVPVRDVEILVRPGLEARVIARVMRIAGRLQRGVEMRGVLGIFDAGVEISATAEPPRAGRPEHPGVHVHGRRVRVAHVGDERDPRGPEPRVRLHPRHATRRHRLLRPRREPAPDRRDVHADLLEDPPAAQHRHLAAALILAIGAGAGGGRHLEAAGGQGARTREPVLERFEGRDDAVAQGREPGTGGGLAGLECVGHGDLPFCAVLAGKARGGNCVFRAGGEECAISRRPAMRKTAALLVLLVLAACGTPQEQCINRATRETRTLQSLLAETEGNLARGYAWEEYEVPTTRWEVCGYDTYTRRDGRVIQKPRMCLEDDTITRRRQVVIDPVTETRKRDNLRAKIRALAPQMNAEIAACRAAYPEEAK</sequence>
<feature type="compositionally biased region" description="Basic residues" evidence="1">
    <location>
        <begin position="173"/>
        <end position="187"/>
    </location>
</feature>
<feature type="compositionally biased region" description="Basic and acidic residues" evidence="1">
    <location>
        <begin position="158"/>
        <end position="172"/>
    </location>
</feature>
<reference evidence="2" key="1">
    <citation type="submission" date="2019-08" db="EMBL/GenBank/DDBJ databases">
        <authorList>
            <person name="Kucharzyk K."/>
            <person name="Murdoch R.W."/>
            <person name="Higgins S."/>
            <person name="Loffler F."/>
        </authorList>
    </citation>
    <scope>NUCLEOTIDE SEQUENCE</scope>
</reference>
<dbReference type="EMBL" id="VSSQ01000078">
    <property type="protein sequence ID" value="MPL74092.1"/>
    <property type="molecule type" value="Genomic_DNA"/>
</dbReference>
<accession>A0A644U595</accession>
<evidence type="ECO:0000313" key="2">
    <source>
        <dbReference type="EMBL" id="MPL74092.1"/>
    </source>
</evidence>
<dbReference type="AlphaFoldDB" id="A0A644U595"/>
<protein>
    <submittedName>
        <fullName evidence="2">Uncharacterized protein</fullName>
    </submittedName>
</protein>
<comment type="caution">
    <text evidence="2">The sequence shown here is derived from an EMBL/GenBank/DDBJ whole genome shotgun (WGS) entry which is preliminary data.</text>
</comment>